<dbReference type="PANTHER" id="PTHR36156:SF2">
    <property type="entry name" value="CUPIN TYPE-2 DOMAIN-CONTAINING PROTEIN"/>
    <property type="match status" value="1"/>
</dbReference>
<evidence type="ECO:0000313" key="3">
    <source>
        <dbReference type="Proteomes" id="UP000216998"/>
    </source>
</evidence>
<evidence type="ECO:0000313" key="2">
    <source>
        <dbReference type="EMBL" id="OYQ32737.1"/>
    </source>
</evidence>
<dbReference type="AlphaFoldDB" id="A0A255YU26"/>
<dbReference type="SUPFAM" id="SSF51182">
    <property type="entry name" value="RmlC-like cupins"/>
    <property type="match status" value="1"/>
</dbReference>
<dbReference type="InterPro" id="IPR014710">
    <property type="entry name" value="RmlC-like_jellyroll"/>
</dbReference>
<feature type="domain" description="Cupin type-2" evidence="1">
    <location>
        <begin position="73"/>
        <end position="138"/>
    </location>
</feature>
<dbReference type="Gene3D" id="2.60.120.10">
    <property type="entry name" value="Jelly Rolls"/>
    <property type="match status" value="1"/>
</dbReference>
<dbReference type="RefSeq" id="WP_094457772.1">
    <property type="nucleotide sequence ID" value="NZ_NOXU01000031.1"/>
</dbReference>
<dbReference type="InterPro" id="IPR013096">
    <property type="entry name" value="Cupin_2"/>
</dbReference>
<dbReference type="PANTHER" id="PTHR36156">
    <property type="entry name" value="SLR2101 PROTEIN"/>
    <property type="match status" value="1"/>
</dbReference>
<protein>
    <submittedName>
        <fullName evidence="2">Cupin</fullName>
    </submittedName>
</protein>
<name>A0A255YU26_9PROT</name>
<evidence type="ECO:0000259" key="1">
    <source>
        <dbReference type="Pfam" id="PF07883"/>
    </source>
</evidence>
<proteinExistence type="predicted"/>
<gene>
    <name evidence="2" type="ORF">CHU95_18445</name>
</gene>
<accession>A0A255YU26</accession>
<comment type="caution">
    <text evidence="2">The sequence shown here is derived from an EMBL/GenBank/DDBJ whole genome shotgun (WGS) entry which is preliminary data.</text>
</comment>
<keyword evidence="3" id="KW-1185">Reference proteome</keyword>
<dbReference type="EMBL" id="NOXU01000031">
    <property type="protein sequence ID" value="OYQ32737.1"/>
    <property type="molecule type" value="Genomic_DNA"/>
</dbReference>
<dbReference type="InterPro" id="IPR011051">
    <property type="entry name" value="RmlC_Cupin_sf"/>
</dbReference>
<dbReference type="Proteomes" id="UP000216998">
    <property type="component" value="Unassembled WGS sequence"/>
</dbReference>
<dbReference type="Pfam" id="PF07883">
    <property type="entry name" value="Cupin_2"/>
    <property type="match status" value="1"/>
</dbReference>
<dbReference type="CDD" id="cd02231">
    <property type="entry name" value="cupin_BLL6423-like"/>
    <property type="match status" value="1"/>
</dbReference>
<reference evidence="2 3" key="1">
    <citation type="submission" date="2017-07" db="EMBL/GenBank/DDBJ databases">
        <title>Niveispirillum cyanobacteriorum sp. nov., isolated from cyanobacterial aggregates in a eutrophic lake.</title>
        <authorList>
            <person name="Cai H."/>
        </authorList>
    </citation>
    <scope>NUCLEOTIDE SEQUENCE [LARGE SCALE GENOMIC DNA]</scope>
    <source>
        <strain evidence="3">TH1-14</strain>
    </source>
</reference>
<organism evidence="2 3">
    <name type="scientific">Niveispirillum lacus</name>
    <dbReference type="NCBI Taxonomy" id="1981099"/>
    <lineage>
        <taxon>Bacteria</taxon>
        <taxon>Pseudomonadati</taxon>
        <taxon>Pseudomonadota</taxon>
        <taxon>Alphaproteobacteria</taxon>
        <taxon>Rhodospirillales</taxon>
        <taxon>Azospirillaceae</taxon>
        <taxon>Niveispirillum</taxon>
    </lineage>
</organism>
<sequence length="160" mass="17191">MTSSFRRIVTGHDEQGLSVIRTIDTLTPCLIDTGDAAFQLVWATPTVPVDLNAGTDGLLSAGKTLQGGSVIRIVDMLPGRASPLHRSWSIDYGIILSGDLELELDDGSVTALSVGDIVVQRATNHLWRNPSPDQVCRIAFILIEAKPVMVGGRILPEIHP</sequence>
<dbReference type="InterPro" id="IPR047142">
    <property type="entry name" value="OryJ/VirC-like"/>
</dbReference>
<dbReference type="OrthoDB" id="713485at2"/>